<evidence type="ECO:0000256" key="3">
    <source>
        <dbReference type="ARBA" id="ARBA00016439"/>
    </source>
</evidence>
<evidence type="ECO:0000256" key="1">
    <source>
        <dbReference type="ARBA" id="ARBA00004567"/>
    </source>
</evidence>
<dbReference type="PROSITE" id="PS51472">
    <property type="entry name" value="RRM_NUP35"/>
    <property type="match status" value="1"/>
</dbReference>
<gene>
    <name evidence="15" type="primary">Necator_chrIV.g16217</name>
    <name evidence="15" type="ORF">RB195_002921</name>
</gene>
<evidence type="ECO:0000256" key="9">
    <source>
        <dbReference type="ARBA" id="ARBA00023242"/>
    </source>
</evidence>
<dbReference type="Gene3D" id="3.30.70.330">
    <property type="match status" value="1"/>
</dbReference>
<comment type="similarity">
    <text evidence="2">Belongs to the Nup35 family.</text>
</comment>
<evidence type="ECO:0000256" key="7">
    <source>
        <dbReference type="ARBA" id="ARBA00023010"/>
    </source>
</evidence>
<keyword evidence="9 12" id="KW-0539">Nucleus</keyword>
<evidence type="ECO:0000256" key="13">
    <source>
        <dbReference type="SAM" id="MobiDB-lite"/>
    </source>
</evidence>
<evidence type="ECO:0000256" key="2">
    <source>
        <dbReference type="ARBA" id="ARBA00009454"/>
    </source>
</evidence>
<dbReference type="InterPro" id="IPR035979">
    <property type="entry name" value="RBD_domain_sf"/>
</dbReference>
<dbReference type="SUPFAM" id="SSF54928">
    <property type="entry name" value="RNA-binding domain, RBD"/>
    <property type="match status" value="1"/>
</dbReference>
<evidence type="ECO:0000313" key="15">
    <source>
        <dbReference type="EMBL" id="KAK6751233.1"/>
    </source>
</evidence>
<keyword evidence="7" id="KW-0811">Translocation</keyword>
<sequence length="390" mass="42241">MSAWAFVVTFIRTRISVCVVCVVVLSLLHKDMYSSPLLNRSAGISSSLSVAPSDDALSGMNRRFVGDNQDDSPAKAPAFLFGQKRRSVAPGTPSYLNNPYSGQSAPSNDIFASPIPSQLRGETASNSGKSVHWSPALVQERSHPHDTSRPNLKSLSSQASGPFTPSGTLSPAPPLRSMRDDIEPVRKVPRRSMSITASDSPFSVAGASKPATDSLQTAADTWVTVYGFPPEQAANVLKYFSRHGEIVSHQVPSRGNWMHIRYSCPVHARQAISRNASLIGNSLRVGVIPCTEKEIVGADVSQVVSPILNRSSVMEQSIIDEEPQEIPAITPSKENHDAVDESMNRSRLSMSSRAGMRSLTVSYDSRQDPKNPQPVKHDSIINKLWTAVGL</sequence>
<evidence type="ECO:0000313" key="16">
    <source>
        <dbReference type="Proteomes" id="UP001303046"/>
    </source>
</evidence>
<proteinExistence type="inferred from homology"/>
<keyword evidence="8 12" id="KW-0906">Nuclear pore complex</keyword>
<accession>A0ABR1DLZ0</accession>
<feature type="compositionally biased region" description="Polar residues" evidence="13">
    <location>
        <begin position="149"/>
        <end position="169"/>
    </location>
</feature>
<reference evidence="15 16" key="1">
    <citation type="submission" date="2023-08" db="EMBL/GenBank/DDBJ databases">
        <title>A Necator americanus chromosomal reference genome.</title>
        <authorList>
            <person name="Ilik V."/>
            <person name="Petrzelkova K.J."/>
            <person name="Pardy F."/>
            <person name="Fuh T."/>
            <person name="Niatou-Singa F.S."/>
            <person name="Gouil Q."/>
            <person name="Baker L."/>
            <person name="Ritchie M.E."/>
            <person name="Jex A.R."/>
            <person name="Gazzola D."/>
            <person name="Li H."/>
            <person name="Toshio Fujiwara R."/>
            <person name="Zhan B."/>
            <person name="Aroian R.V."/>
            <person name="Pafco B."/>
            <person name="Schwarz E.M."/>
        </authorList>
    </citation>
    <scope>NUCLEOTIDE SEQUENCE [LARGE SCALE GENOMIC DNA]</scope>
    <source>
        <strain evidence="15 16">Aroian</strain>
        <tissue evidence="15">Whole animal</tissue>
    </source>
</reference>
<keyword evidence="4 12" id="KW-0813">Transport</keyword>
<evidence type="ECO:0000256" key="10">
    <source>
        <dbReference type="ARBA" id="ARBA00029997"/>
    </source>
</evidence>
<feature type="region of interest" description="Disordered" evidence="13">
    <location>
        <begin position="334"/>
        <end position="355"/>
    </location>
</feature>
<keyword evidence="5 12" id="KW-0509">mRNA transport</keyword>
<comment type="caution">
    <text evidence="15">The sequence shown here is derived from an EMBL/GenBank/DDBJ whole genome shotgun (WGS) entry which is preliminary data.</text>
</comment>
<dbReference type="CDD" id="cd12441">
    <property type="entry name" value="RRM_Nup53_like"/>
    <property type="match status" value="1"/>
</dbReference>
<organism evidence="15 16">
    <name type="scientific">Necator americanus</name>
    <name type="common">Human hookworm</name>
    <dbReference type="NCBI Taxonomy" id="51031"/>
    <lineage>
        <taxon>Eukaryota</taxon>
        <taxon>Metazoa</taxon>
        <taxon>Ecdysozoa</taxon>
        <taxon>Nematoda</taxon>
        <taxon>Chromadorea</taxon>
        <taxon>Rhabditida</taxon>
        <taxon>Rhabditina</taxon>
        <taxon>Rhabditomorpha</taxon>
        <taxon>Strongyloidea</taxon>
        <taxon>Ancylostomatidae</taxon>
        <taxon>Bunostominae</taxon>
        <taxon>Necator</taxon>
    </lineage>
</organism>
<dbReference type="EMBL" id="JAVFWL010000004">
    <property type="protein sequence ID" value="KAK6751233.1"/>
    <property type="molecule type" value="Genomic_DNA"/>
</dbReference>
<evidence type="ECO:0000256" key="6">
    <source>
        <dbReference type="ARBA" id="ARBA00022927"/>
    </source>
</evidence>
<dbReference type="PANTHER" id="PTHR21527">
    <property type="entry name" value="NUCLEOPORIN NUP35"/>
    <property type="match status" value="1"/>
</dbReference>
<dbReference type="InterPro" id="IPR007846">
    <property type="entry name" value="RRM_NUP35_dom"/>
</dbReference>
<evidence type="ECO:0000259" key="14">
    <source>
        <dbReference type="PROSITE" id="PS51472"/>
    </source>
</evidence>
<comment type="subcellular location">
    <subcellularLocation>
        <location evidence="1">Nucleus</location>
        <location evidence="1">Nuclear pore complex</location>
    </subcellularLocation>
</comment>
<dbReference type="Pfam" id="PF05172">
    <property type="entry name" value="RRM_Nup35"/>
    <property type="match status" value="1"/>
</dbReference>
<feature type="compositionally biased region" description="Polar residues" evidence="13">
    <location>
        <begin position="94"/>
        <end position="107"/>
    </location>
</feature>
<protein>
    <recommendedName>
        <fullName evidence="3">Nucleoporin NUP35</fullName>
    </recommendedName>
    <alternativeName>
        <fullName evidence="11">35 kDa nucleoporin</fullName>
    </alternativeName>
    <alternativeName>
        <fullName evidence="10">Nucleoporin NUP53</fullName>
    </alternativeName>
</protein>
<evidence type="ECO:0000256" key="5">
    <source>
        <dbReference type="ARBA" id="ARBA00022816"/>
    </source>
</evidence>
<evidence type="ECO:0000256" key="11">
    <source>
        <dbReference type="ARBA" id="ARBA00030250"/>
    </source>
</evidence>
<name>A0ABR1DLZ0_NECAM</name>
<dbReference type="PANTHER" id="PTHR21527:SF6">
    <property type="entry name" value="NUCLEOPORIN NUP35"/>
    <property type="match status" value="1"/>
</dbReference>
<feature type="domain" description="RRM Nup35-type" evidence="14">
    <location>
        <begin position="217"/>
        <end position="297"/>
    </location>
</feature>
<keyword evidence="6" id="KW-0653">Protein transport</keyword>
<keyword evidence="16" id="KW-1185">Reference proteome</keyword>
<evidence type="ECO:0000256" key="8">
    <source>
        <dbReference type="ARBA" id="ARBA00023132"/>
    </source>
</evidence>
<evidence type="ECO:0000256" key="4">
    <source>
        <dbReference type="ARBA" id="ARBA00022448"/>
    </source>
</evidence>
<evidence type="ECO:0000256" key="12">
    <source>
        <dbReference type="PROSITE-ProRule" id="PRU00804"/>
    </source>
</evidence>
<feature type="compositionally biased region" description="Basic and acidic residues" evidence="13">
    <location>
        <begin position="334"/>
        <end position="344"/>
    </location>
</feature>
<feature type="region of interest" description="Disordered" evidence="13">
    <location>
        <begin position="91"/>
        <end position="181"/>
    </location>
</feature>
<dbReference type="Proteomes" id="UP001303046">
    <property type="component" value="Unassembled WGS sequence"/>
</dbReference>
<dbReference type="InterPro" id="IPR012677">
    <property type="entry name" value="Nucleotide-bd_a/b_plait_sf"/>
</dbReference>